<accession>A0A8D4VP96</accession>
<sequence length="279" mass="29862">MNNALPLFAESPLPGCADAADCDYPPLPQGMHTYRAPNLHGCDPQAAAGGRTLLAEIARHMAGAEPEGRWDLAALDAPSRRFVGEVLGRGEIGIRIAADRRRLEMEESVFAGLWQIRALGEDGTVQDYLETGPLPAAVLHWAERLTAGQPPSLPQHYPAGVMNAPAVLAEIAGKSQKYSPGRESVVNLSLLPMTPEDVAVLSDTLGLAGLSLVSKGYGDCRIHLTRLPGVWWVQYFNSPGQMILNTLEITRMPSVALAAAEDLADSAARLAETLAELDR</sequence>
<dbReference type="InterPro" id="IPR006894">
    <property type="entry name" value="HupH_Hydgase_express_prot_C"/>
</dbReference>
<gene>
    <name evidence="2" type="primary">hupH</name>
    <name evidence="2" type="ORF">MoryE10_07800</name>
</gene>
<dbReference type="EMBL" id="AP019782">
    <property type="protein sequence ID" value="BBL70174.1"/>
    <property type="molecule type" value="Genomic_DNA"/>
</dbReference>
<organism evidence="2 3">
    <name type="scientific">Methylogaea oryzae</name>
    <dbReference type="NCBI Taxonomy" id="1295382"/>
    <lineage>
        <taxon>Bacteria</taxon>
        <taxon>Pseudomonadati</taxon>
        <taxon>Pseudomonadota</taxon>
        <taxon>Gammaproteobacteria</taxon>
        <taxon>Methylococcales</taxon>
        <taxon>Methylococcaceae</taxon>
        <taxon>Methylogaea</taxon>
    </lineage>
</organism>
<keyword evidence="3" id="KW-1185">Reference proteome</keyword>
<dbReference type="Proteomes" id="UP000824988">
    <property type="component" value="Chromosome"/>
</dbReference>
<evidence type="ECO:0000259" key="1">
    <source>
        <dbReference type="Pfam" id="PF04809"/>
    </source>
</evidence>
<evidence type="ECO:0000313" key="3">
    <source>
        <dbReference type="Proteomes" id="UP000824988"/>
    </source>
</evidence>
<protein>
    <submittedName>
        <fullName evidence="2">Hydrogenase expression/formation protein</fullName>
    </submittedName>
</protein>
<name>A0A8D4VP96_9GAMM</name>
<reference evidence="2" key="1">
    <citation type="submission" date="2019-06" db="EMBL/GenBank/DDBJ databases">
        <title>Complete genome sequence of Methylogaea oryzae strain JCM16910.</title>
        <authorList>
            <person name="Asakawa S."/>
        </authorList>
    </citation>
    <scope>NUCLEOTIDE SEQUENCE</scope>
    <source>
        <strain evidence="2">E10</strain>
    </source>
</reference>
<proteinExistence type="predicted"/>
<dbReference type="Pfam" id="PF04809">
    <property type="entry name" value="HupH_C"/>
    <property type="match status" value="1"/>
</dbReference>
<dbReference type="KEGG" id="moz:MoryE10_07800"/>
<evidence type="ECO:0000313" key="2">
    <source>
        <dbReference type="EMBL" id="BBL70174.1"/>
    </source>
</evidence>
<dbReference type="RefSeq" id="WP_221048274.1">
    <property type="nucleotide sequence ID" value="NZ_AP019782.1"/>
</dbReference>
<feature type="domain" description="HupH hydrogenase expression protein C-terminal" evidence="1">
    <location>
        <begin position="161"/>
        <end position="275"/>
    </location>
</feature>
<dbReference type="AlphaFoldDB" id="A0A8D4VP96"/>